<keyword evidence="5" id="KW-0460">Magnesium</keyword>
<dbReference type="GO" id="GO:0008897">
    <property type="term" value="F:holo-[acyl-carrier-protein] synthase activity"/>
    <property type="evidence" value="ECO:0007669"/>
    <property type="project" value="InterPro"/>
</dbReference>
<keyword evidence="4" id="KW-0276">Fatty acid metabolism</keyword>
<keyword evidence="6" id="KW-0443">Lipid metabolism</keyword>
<protein>
    <submittedName>
        <fullName evidence="9">Holo-[acyl-carrier-protein] synthase</fullName>
    </submittedName>
</protein>
<reference evidence="10" key="1">
    <citation type="journal article" date="2016" name="Nat. Commun.">
        <title>Genome analysis of three Pneumocystis species reveals adaptation mechanisms to life exclusively in mammalian hosts.</title>
        <authorList>
            <person name="Ma L."/>
            <person name="Chen Z."/>
            <person name="Huang D.W."/>
            <person name="Kutty G."/>
            <person name="Ishihara M."/>
            <person name="Wang H."/>
            <person name="Abouelleil A."/>
            <person name="Bishop L."/>
            <person name="Davey E."/>
            <person name="Deng R."/>
            <person name="Deng X."/>
            <person name="Fan L."/>
            <person name="Fantoni G."/>
            <person name="Fitzgerald M."/>
            <person name="Gogineni E."/>
            <person name="Goldberg J.M."/>
            <person name="Handley G."/>
            <person name="Hu X."/>
            <person name="Huber C."/>
            <person name="Jiao X."/>
            <person name="Jones K."/>
            <person name="Levin J.Z."/>
            <person name="Liu Y."/>
            <person name="Macdonald P."/>
            <person name="Melnikov A."/>
            <person name="Raley C."/>
            <person name="Sassi M."/>
            <person name="Sherman B.T."/>
            <person name="Song X."/>
            <person name="Sykes S."/>
            <person name="Tran B."/>
            <person name="Walsh L."/>
            <person name="Xia Y."/>
            <person name="Yang J."/>
            <person name="Young S."/>
            <person name="Zeng Q."/>
            <person name="Zheng X."/>
            <person name="Stephens R."/>
            <person name="Nusbaum C."/>
            <person name="Birren B.W."/>
            <person name="Azadi P."/>
            <person name="Lempicki R.A."/>
            <person name="Cuomo C.A."/>
            <person name="Kovacs J.A."/>
        </authorList>
    </citation>
    <scope>NUCLEOTIDE SEQUENCE [LARGE SCALE GENOMIC DNA]</scope>
    <source>
        <strain evidence="10">RU7</strain>
    </source>
</reference>
<dbReference type="Proteomes" id="UP000053447">
    <property type="component" value="Unassembled WGS sequence"/>
</dbReference>
<dbReference type="EMBL" id="LFWA01000003">
    <property type="protein sequence ID" value="KTW31931.1"/>
    <property type="molecule type" value="Genomic_DNA"/>
</dbReference>
<dbReference type="Gene3D" id="3.90.470.20">
    <property type="entry name" value="4'-phosphopantetheinyl transferase domain"/>
    <property type="match status" value="1"/>
</dbReference>
<dbReference type="NCBIfam" id="TIGR00556">
    <property type="entry name" value="pantethn_trn"/>
    <property type="match status" value="1"/>
</dbReference>
<gene>
    <name evidence="9" type="ORF">T551_00614</name>
</gene>
<keyword evidence="1" id="KW-0444">Lipid biosynthesis</keyword>
<dbReference type="VEuPathDB" id="FungiDB:T551_00614"/>
<dbReference type="SUPFAM" id="SSF56214">
    <property type="entry name" value="4'-phosphopantetheinyl transferase"/>
    <property type="match status" value="1"/>
</dbReference>
<dbReference type="InterPro" id="IPR037143">
    <property type="entry name" value="4-PPantetheinyl_Trfase_dom_sf"/>
</dbReference>
<dbReference type="STRING" id="1408657.A0A0W4ZU69"/>
<dbReference type="InterPro" id="IPR002582">
    <property type="entry name" value="ACPS"/>
</dbReference>
<evidence type="ECO:0000256" key="2">
    <source>
        <dbReference type="ARBA" id="ARBA00022679"/>
    </source>
</evidence>
<dbReference type="GO" id="GO:0000287">
    <property type="term" value="F:magnesium ion binding"/>
    <property type="evidence" value="ECO:0007669"/>
    <property type="project" value="InterPro"/>
</dbReference>
<evidence type="ECO:0000256" key="7">
    <source>
        <dbReference type="ARBA" id="ARBA00023160"/>
    </source>
</evidence>
<accession>A0A0W4ZU69</accession>
<name>A0A0W4ZU69_PNEJ7</name>
<keyword evidence="10" id="KW-1185">Reference proteome</keyword>
<dbReference type="AlphaFoldDB" id="A0A0W4ZU69"/>
<feature type="domain" description="4'-phosphopantetheinyl transferase" evidence="8">
    <location>
        <begin position="4"/>
        <end position="118"/>
    </location>
</feature>
<evidence type="ECO:0000256" key="4">
    <source>
        <dbReference type="ARBA" id="ARBA00022832"/>
    </source>
</evidence>
<dbReference type="InterPro" id="IPR004568">
    <property type="entry name" value="Ppantetheine-prot_Trfase_dom"/>
</dbReference>
<keyword evidence="2" id="KW-0808">Transferase</keyword>
<evidence type="ECO:0000313" key="10">
    <source>
        <dbReference type="Proteomes" id="UP000053447"/>
    </source>
</evidence>
<evidence type="ECO:0000256" key="3">
    <source>
        <dbReference type="ARBA" id="ARBA00022723"/>
    </source>
</evidence>
<keyword evidence="7" id="KW-0275">Fatty acid biosynthesis</keyword>
<dbReference type="NCBIfam" id="TIGR00516">
    <property type="entry name" value="acpS"/>
    <property type="match status" value="1"/>
</dbReference>
<evidence type="ECO:0000256" key="1">
    <source>
        <dbReference type="ARBA" id="ARBA00022516"/>
    </source>
</evidence>
<dbReference type="Pfam" id="PF01648">
    <property type="entry name" value="ACPS"/>
    <property type="match status" value="1"/>
</dbReference>
<evidence type="ECO:0000313" key="9">
    <source>
        <dbReference type="EMBL" id="KTW31931.1"/>
    </source>
</evidence>
<proteinExistence type="predicted"/>
<dbReference type="GO" id="GO:0006633">
    <property type="term" value="P:fatty acid biosynthetic process"/>
    <property type="evidence" value="ECO:0007669"/>
    <property type="project" value="UniProtKB-KW"/>
</dbReference>
<evidence type="ECO:0000256" key="5">
    <source>
        <dbReference type="ARBA" id="ARBA00022842"/>
    </source>
</evidence>
<sequence>MIRGIGVDIICTSRIIKIFERRKTFVERFCKRILRIDEQDTRPDLNDKNKLIFWISVRWAAKEAAFKAVNFEQKLRWKDIQICKYKNNQPYIQLWSQGKQTEQMKLSISHDGKYIIAFVAW</sequence>
<evidence type="ECO:0000256" key="6">
    <source>
        <dbReference type="ARBA" id="ARBA00023098"/>
    </source>
</evidence>
<dbReference type="InterPro" id="IPR008278">
    <property type="entry name" value="4-PPantetheinyl_Trfase_dom"/>
</dbReference>
<dbReference type="OrthoDB" id="15433at2759"/>
<dbReference type="GeneID" id="28939135"/>
<dbReference type="RefSeq" id="XP_018230623.1">
    <property type="nucleotide sequence ID" value="XM_018372880.1"/>
</dbReference>
<organism evidence="9 10">
    <name type="scientific">Pneumocystis jirovecii (strain RU7)</name>
    <name type="common">Human pneumocystis pneumonia agent</name>
    <dbReference type="NCBI Taxonomy" id="1408657"/>
    <lineage>
        <taxon>Eukaryota</taxon>
        <taxon>Fungi</taxon>
        <taxon>Dikarya</taxon>
        <taxon>Ascomycota</taxon>
        <taxon>Taphrinomycotina</taxon>
        <taxon>Pneumocystomycetes</taxon>
        <taxon>Pneumocystaceae</taxon>
        <taxon>Pneumocystis</taxon>
    </lineage>
</organism>
<keyword evidence="3" id="KW-0479">Metal-binding</keyword>
<comment type="caution">
    <text evidence="9">The sequence shown here is derived from an EMBL/GenBank/DDBJ whole genome shotgun (WGS) entry which is preliminary data.</text>
</comment>
<evidence type="ECO:0000259" key="8">
    <source>
        <dbReference type="Pfam" id="PF01648"/>
    </source>
</evidence>